<evidence type="ECO:0000313" key="3">
    <source>
        <dbReference type="Proteomes" id="UP000504632"/>
    </source>
</evidence>
<reference evidence="4" key="2">
    <citation type="submission" date="2025-08" db="UniProtKB">
        <authorList>
            <consortium name="RefSeq"/>
        </authorList>
    </citation>
    <scope>IDENTIFICATION</scope>
</reference>
<dbReference type="GO" id="GO:0005886">
    <property type="term" value="C:plasma membrane"/>
    <property type="evidence" value="ECO:0007669"/>
    <property type="project" value="UniProtKB-SubCell"/>
</dbReference>
<keyword evidence="3" id="KW-1185">Reference proteome</keyword>
<dbReference type="InterPro" id="IPR016187">
    <property type="entry name" value="CTDL_fold"/>
</dbReference>
<dbReference type="InParanoid" id="A0A6J2WE01"/>
<reference evidence="3" key="1">
    <citation type="submission" date="2024-06" db="UniProtKB">
        <authorList>
            <consortium name="RefSeq"/>
        </authorList>
    </citation>
    <scope>NUCLEOTIDE SEQUENCE [LARGE SCALE GENOMIC DNA]</scope>
</reference>
<proteinExistence type="predicted"/>
<protein>
    <submittedName>
        <fullName evidence="4">C-type lectin domain family 4 member E-like</fullName>
    </submittedName>
</protein>
<dbReference type="InterPro" id="IPR016186">
    <property type="entry name" value="C-type_lectin-like/link_sf"/>
</dbReference>
<evidence type="ECO:0000313" key="4">
    <source>
        <dbReference type="RefSeq" id="XP_030643700.1"/>
    </source>
</evidence>
<name>A0A6J2WE01_CHACN</name>
<dbReference type="OrthoDB" id="6133475at2759"/>
<evidence type="ECO:0000259" key="2">
    <source>
        <dbReference type="PROSITE" id="PS50041"/>
    </source>
</evidence>
<dbReference type="RefSeq" id="XP_030643700.1">
    <property type="nucleotide sequence ID" value="XM_030787840.1"/>
</dbReference>
<organism evidence="3 4">
    <name type="scientific">Chanos chanos</name>
    <name type="common">Milkfish</name>
    <name type="synonym">Mugil chanos</name>
    <dbReference type="NCBI Taxonomy" id="29144"/>
    <lineage>
        <taxon>Eukaryota</taxon>
        <taxon>Metazoa</taxon>
        <taxon>Chordata</taxon>
        <taxon>Craniata</taxon>
        <taxon>Vertebrata</taxon>
        <taxon>Euteleostomi</taxon>
        <taxon>Actinopterygii</taxon>
        <taxon>Neopterygii</taxon>
        <taxon>Teleostei</taxon>
        <taxon>Ostariophysi</taxon>
        <taxon>Gonorynchiformes</taxon>
        <taxon>Chanidae</taxon>
        <taxon>Chanos</taxon>
    </lineage>
</organism>
<dbReference type="AlphaFoldDB" id="A0A6J2WE01"/>
<dbReference type="Gene3D" id="3.10.100.10">
    <property type="entry name" value="Mannose-Binding Protein A, subunit A"/>
    <property type="match status" value="1"/>
</dbReference>
<accession>A0A6J2WE01</accession>
<comment type="subcellular location">
    <subcellularLocation>
        <location evidence="1">Cell membrane</location>
        <topology evidence="1">Single-pass type II membrane protein</topology>
    </subcellularLocation>
</comment>
<dbReference type="InterPro" id="IPR001304">
    <property type="entry name" value="C-type_lectin-like"/>
</dbReference>
<dbReference type="InterPro" id="IPR050828">
    <property type="entry name" value="C-type_lectin/matrix_domain"/>
</dbReference>
<evidence type="ECO:0000256" key="1">
    <source>
        <dbReference type="ARBA" id="ARBA00004401"/>
    </source>
</evidence>
<dbReference type="PANTHER" id="PTHR45710:SF8">
    <property type="entry name" value="RERATING FAMILY MEMBER 4"/>
    <property type="match status" value="1"/>
</dbReference>
<dbReference type="SMART" id="SM00034">
    <property type="entry name" value="CLECT"/>
    <property type="match status" value="1"/>
</dbReference>
<feature type="domain" description="C-type lectin" evidence="2">
    <location>
        <begin position="37"/>
        <end position="108"/>
    </location>
</feature>
<gene>
    <name evidence="4" type="primary">LOC115823817</name>
</gene>
<dbReference type="GeneID" id="115823817"/>
<dbReference type="Pfam" id="PF00059">
    <property type="entry name" value="Lectin_C"/>
    <property type="match status" value="1"/>
</dbReference>
<sequence length="108" mass="12859">MNSGFLKRYNFCITITFTILESQQHGAARWHRGWRRFQCSCYYVSTVTKNWEQSRQDCRGKGGDLVIINSREEQWFLYSLRVKFWIGLTDEDTEGEWKWVDGTPLHTG</sequence>
<dbReference type="PANTHER" id="PTHR45710">
    <property type="entry name" value="C-TYPE LECTIN DOMAIN-CONTAINING PROTEIN 180"/>
    <property type="match status" value="1"/>
</dbReference>
<dbReference type="PROSITE" id="PS50041">
    <property type="entry name" value="C_TYPE_LECTIN_2"/>
    <property type="match status" value="1"/>
</dbReference>
<dbReference type="SUPFAM" id="SSF56436">
    <property type="entry name" value="C-type lectin-like"/>
    <property type="match status" value="1"/>
</dbReference>
<dbReference type="Proteomes" id="UP000504632">
    <property type="component" value="Chromosome 11"/>
</dbReference>